<dbReference type="HOGENOM" id="CLU_047691_3_4_9"/>
<evidence type="ECO:0000256" key="2">
    <source>
        <dbReference type="ARBA" id="ARBA00023015"/>
    </source>
</evidence>
<dbReference type="GO" id="GO:0006352">
    <property type="term" value="P:DNA-templated transcription initiation"/>
    <property type="evidence" value="ECO:0007669"/>
    <property type="project" value="InterPro"/>
</dbReference>
<dbReference type="Proteomes" id="UP000034189">
    <property type="component" value="Chromosome"/>
</dbReference>
<evidence type="ECO:0000256" key="5">
    <source>
        <dbReference type="ARBA" id="ARBA00023163"/>
    </source>
</evidence>
<evidence type="ECO:0000256" key="4">
    <source>
        <dbReference type="ARBA" id="ARBA00023125"/>
    </source>
</evidence>
<comment type="similarity">
    <text evidence="1">Belongs to the sigma-70 factor family. ECF subfamily.</text>
</comment>
<dbReference type="InterPro" id="IPR013249">
    <property type="entry name" value="RNA_pol_sigma70_r4_t2"/>
</dbReference>
<gene>
    <name evidence="8" type="ORF">VK70_15080</name>
</gene>
<dbReference type="CDD" id="cd06171">
    <property type="entry name" value="Sigma70_r4"/>
    <property type="match status" value="1"/>
</dbReference>
<dbReference type="PANTHER" id="PTHR43133:SF8">
    <property type="entry name" value="RNA POLYMERASE SIGMA FACTOR HI_1459-RELATED"/>
    <property type="match status" value="1"/>
</dbReference>
<evidence type="ECO:0000256" key="1">
    <source>
        <dbReference type="ARBA" id="ARBA00010641"/>
    </source>
</evidence>
<keyword evidence="3" id="KW-0731">Sigma factor</keyword>
<accession>A0A0F7FAM7</accession>
<dbReference type="NCBIfam" id="TIGR02937">
    <property type="entry name" value="sigma70-ECF"/>
    <property type="match status" value="1"/>
</dbReference>
<dbReference type="GO" id="GO:0003677">
    <property type="term" value="F:DNA binding"/>
    <property type="evidence" value="ECO:0007669"/>
    <property type="project" value="UniProtKB-KW"/>
</dbReference>
<dbReference type="OrthoDB" id="9785675at2"/>
<keyword evidence="2" id="KW-0805">Transcription regulation</keyword>
<dbReference type="SUPFAM" id="SSF88946">
    <property type="entry name" value="Sigma2 domain of RNA polymerase sigma factors"/>
    <property type="match status" value="1"/>
</dbReference>
<dbReference type="SUPFAM" id="SSF88659">
    <property type="entry name" value="Sigma3 and sigma4 domains of RNA polymerase sigma factors"/>
    <property type="match status" value="1"/>
</dbReference>
<proteinExistence type="inferred from homology"/>
<keyword evidence="4" id="KW-0238">DNA-binding</keyword>
<dbReference type="InterPro" id="IPR014284">
    <property type="entry name" value="RNA_pol_sigma-70_dom"/>
</dbReference>
<reference evidence="8 9" key="1">
    <citation type="submission" date="2015-03" db="EMBL/GenBank/DDBJ databases">
        <authorList>
            <person name="Abdul Halim M."/>
        </authorList>
    </citation>
    <scope>NUCLEOTIDE SEQUENCE [LARGE SCALE GENOMIC DNA]</scope>
    <source>
        <strain evidence="8 9">ATCC 35681</strain>
    </source>
</reference>
<dbReference type="Gene3D" id="1.10.10.10">
    <property type="entry name" value="Winged helix-like DNA-binding domain superfamily/Winged helix DNA-binding domain"/>
    <property type="match status" value="1"/>
</dbReference>
<reference evidence="8 9" key="2">
    <citation type="journal article" date="2016" name="Genome Announc.">
        <title>Genome Sequence of a Gram-Positive Diazotroph, Paenibacillus durus Type Strain ATCC 35681.</title>
        <authorList>
            <person name="Halim M.A."/>
            <person name="Rahman A.Y."/>
            <person name="Sim K.S."/>
            <person name="Yam H.C."/>
            <person name="Rahim A.A."/>
            <person name="Ghazali A.H."/>
            <person name="Najimudin N."/>
        </authorList>
    </citation>
    <scope>NUCLEOTIDE SEQUENCE [LARGE SCALE GENOMIC DNA]</scope>
    <source>
        <strain evidence="8 9">ATCC 35681</strain>
    </source>
</reference>
<dbReference type="EMBL" id="CP011114">
    <property type="protein sequence ID" value="AKG35730.1"/>
    <property type="molecule type" value="Genomic_DNA"/>
</dbReference>
<evidence type="ECO:0000256" key="3">
    <source>
        <dbReference type="ARBA" id="ARBA00023082"/>
    </source>
</evidence>
<dbReference type="InterPro" id="IPR007627">
    <property type="entry name" value="RNA_pol_sigma70_r2"/>
</dbReference>
<feature type="domain" description="RNA polymerase sigma factor 70 region 4 type 2" evidence="7">
    <location>
        <begin position="121"/>
        <end position="172"/>
    </location>
</feature>
<keyword evidence="5" id="KW-0804">Transcription</keyword>
<dbReference type="Gene3D" id="1.10.1740.10">
    <property type="match status" value="1"/>
</dbReference>
<dbReference type="InterPro" id="IPR036388">
    <property type="entry name" value="WH-like_DNA-bd_sf"/>
</dbReference>
<evidence type="ECO:0000259" key="7">
    <source>
        <dbReference type="Pfam" id="PF08281"/>
    </source>
</evidence>
<dbReference type="InterPro" id="IPR039425">
    <property type="entry name" value="RNA_pol_sigma-70-like"/>
</dbReference>
<dbReference type="GO" id="GO:0016987">
    <property type="term" value="F:sigma factor activity"/>
    <property type="evidence" value="ECO:0007669"/>
    <property type="project" value="UniProtKB-KW"/>
</dbReference>
<dbReference type="Pfam" id="PF08281">
    <property type="entry name" value="Sigma70_r4_2"/>
    <property type="match status" value="1"/>
</dbReference>
<name>A0A0F7FAM7_PAEDU</name>
<dbReference type="AlphaFoldDB" id="A0A0F7FAM7"/>
<dbReference type="RefSeq" id="WP_025698541.1">
    <property type="nucleotide sequence ID" value="NZ_ASQQ01000607.1"/>
</dbReference>
<dbReference type="PANTHER" id="PTHR43133">
    <property type="entry name" value="RNA POLYMERASE ECF-TYPE SIGMA FACTO"/>
    <property type="match status" value="1"/>
</dbReference>
<dbReference type="InterPro" id="IPR013324">
    <property type="entry name" value="RNA_pol_sigma_r3/r4-like"/>
</dbReference>
<evidence type="ECO:0008006" key="10">
    <source>
        <dbReference type="Google" id="ProtNLM"/>
    </source>
</evidence>
<evidence type="ECO:0000313" key="9">
    <source>
        <dbReference type="Proteomes" id="UP000034189"/>
    </source>
</evidence>
<sequence length="197" mass="22958">MLDDKQLIEEFRKGSESAIELLIKRHYDKVFAYIYRSTWDYHTACDLSQTVFERAVTGLGGYRSERGAFLSWLLTIAVNTCRNYFRSSAFRTTRRQVALDETVSAEFNVVSLLERKEEQALIRNALQELPALQREVIILRIYHELAFKEIAEVTGSGESTVKSRYRQGLSKLKKTLERSEWDEAQEQHGERENNHFA</sequence>
<organism evidence="8 9">
    <name type="scientific">Paenibacillus durus ATCC 35681</name>
    <dbReference type="NCBI Taxonomy" id="1333534"/>
    <lineage>
        <taxon>Bacteria</taxon>
        <taxon>Bacillati</taxon>
        <taxon>Bacillota</taxon>
        <taxon>Bacilli</taxon>
        <taxon>Bacillales</taxon>
        <taxon>Paenibacillaceae</taxon>
        <taxon>Paenibacillus</taxon>
    </lineage>
</organism>
<evidence type="ECO:0000313" key="8">
    <source>
        <dbReference type="EMBL" id="AKG35730.1"/>
    </source>
</evidence>
<dbReference type="Pfam" id="PF04542">
    <property type="entry name" value="Sigma70_r2"/>
    <property type="match status" value="1"/>
</dbReference>
<protein>
    <recommendedName>
        <fullName evidence="10">RNA polymerase sigma factor</fullName>
    </recommendedName>
</protein>
<evidence type="ECO:0000259" key="6">
    <source>
        <dbReference type="Pfam" id="PF04542"/>
    </source>
</evidence>
<dbReference type="InterPro" id="IPR013325">
    <property type="entry name" value="RNA_pol_sigma_r2"/>
</dbReference>
<feature type="domain" description="RNA polymerase sigma-70 region 2" evidence="6">
    <location>
        <begin position="22"/>
        <end position="88"/>
    </location>
</feature>